<dbReference type="InterPro" id="IPR050765">
    <property type="entry name" value="Riboflavin_Biosynth_HTPR"/>
</dbReference>
<reference evidence="2" key="2">
    <citation type="submission" date="2019-01" db="EMBL/GenBank/DDBJ databases">
        <title>Oenococcus sicerae UCMA17102.</title>
        <authorList>
            <person name="Cousin F.J."/>
            <person name="Le Guellec R."/>
            <person name="Cretenet M."/>
        </authorList>
    </citation>
    <scope>NUCLEOTIDE SEQUENCE</scope>
    <source>
        <strain evidence="2">UCMA17102</strain>
    </source>
</reference>
<dbReference type="InterPro" id="IPR024072">
    <property type="entry name" value="DHFR-like_dom_sf"/>
</dbReference>
<dbReference type="SUPFAM" id="SSF53597">
    <property type="entry name" value="Dihydrofolate reductase-like"/>
    <property type="match status" value="1"/>
</dbReference>
<evidence type="ECO:0000313" key="2">
    <source>
        <dbReference type="EMBL" id="MDN6899922.1"/>
    </source>
</evidence>
<proteinExistence type="predicted"/>
<dbReference type="PANTHER" id="PTHR38011:SF11">
    <property type="entry name" value="2,5-DIAMINO-6-RIBOSYLAMINO-4(3H)-PYRIMIDINONE 5'-PHOSPHATE REDUCTASE"/>
    <property type="match status" value="1"/>
</dbReference>
<dbReference type="Proteomes" id="UP000286907">
    <property type="component" value="Chromosome"/>
</dbReference>
<dbReference type="RefSeq" id="WP_128684860.1">
    <property type="nucleotide sequence ID" value="NZ_CP029684.2"/>
</dbReference>
<sequence length="188" mass="21176">MAKLIYAINMSLDGYIEDAQGNLDWSISDDELFAFWTDFQRSINTCLYGRRMYESMVYWETARAESSGHKAAATRKFAQLWQQSRKIVYSRTLQTVSSARTHVERQFDGDVIKKLKASSEADMSIGGAKLAGQAMHAGLVDELHLLVDPIILGGGKAALPSQLEFKLDLLNERRLQSGVVDLHYRMLV</sequence>
<feature type="domain" description="Bacterial bifunctional deaminase-reductase C-terminal" evidence="1">
    <location>
        <begin position="3"/>
        <end position="178"/>
    </location>
</feature>
<gene>
    <name evidence="3" type="ORF">DLJ48_00240</name>
    <name evidence="2" type="ORF">EVC35_02730</name>
</gene>
<dbReference type="EMBL" id="SDWY01000001">
    <property type="protein sequence ID" value="MDN6899922.1"/>
    <property type="molecule type" value="Genomic_DNA"/>
</dbReference>
<reference evidence="3 4" key="1">
    <citation type="journal article" date="2019" name="Syst. Appl. Microbiol.">
        <title>Oenococcus sicerae sp. nov., isolated from French cider.</title>
        <authorList>
            <person name="Cousin F.J."/>
            <person name="Le Guellec R."/>
            <person name="Chagnot C."/>
            <person name="Goux D."/>
            <person name="Dalmasso M."/>
            <person name="Laplace J.M."/>
            <person name="Cretenet M."/>
        </authorList>
    </citation>
    <scope>NUCLEOTIDE SEQUENCE [LARGE SCALE GENOMIC DNA]</scope>
    <source>
        <strain evidence="3 4">UCMA 15228</strain>
    </source>
</reference>
<evidence type="ECO:0000313" key="5">
    <source>
        <dbReference type="Proteomes" id="UP001167919"/>
    </source>
</evidence>
<evidence type="ECO:0000313" key="4">
    <source>
        <dbReference type="Proteomes" id="UP000286907"/>
    </source>
</evidence>
<keyword evidence="4" id="KW-1185">Reference proteome</keyword>
<dbReference type="EMBL" id="CP029684">
    <property type="protein sequence ID" value="QAS69073.1"/>
    <property type="molecule type" value="Genomic_DNA"/>
</dbReference>
<dbReference type="Pfam" id="PF01872">
    <property type="entry name" value="RibD_C"/>
    <property type="match status" value="1"/>
</dbReference>
<protein>
    <submittedName>
        <fullName evidence="2">Deaminase</fullName>
    </submittedName>
</protein>
<accession>A0AAJ1RBX8</accession>
<dbReference type="PANTHER" id="PTHR38011">
    <property type="entry name" value="DIHYDROFOLATE REDUCTASE FAMILY PROTEIN (AFU_ORTHOLOGUE AFUA_8G06820)"/>
    <property type="match status" value="1"/>
</dbReference>
<dbReference type="GO" id="GO:0008703">
    <property type="term" value="F:5-amino-6-(5-phosphoribosylamino)uracil reductase activity"/>
    <property type="evidence" value="ECO:0007669"/>
    <property type="project" value="InterPro"/>
</dbReference>
<name>A0AAJ1RBX8_9LACO</name>
<dbReference type="GO" id="GO:0009231">
    <property type="term" value="P:riboflavin biosynthetic process"/>
    <property type="evidence" value="ECO:0007669"/>
    <property type="project" value="InterPro"/>
</dbReference>
<dbReference type="InterPro" id="IPR002734">
    <property type="entry name" value="RibDG_C"/>
</dbReference>
<dbReference type="AlphaFoldDB" id="A0AAJ1RBX8"/>
<evidence type="ECO:0000259" key="1">
    <source>
        <dbReference type="Pfam" id="PF01872"/>
    </source>
</evidence>
<dbReference type="Proteomes" id="UP001167919">
    <property type="component" value="Unassembled WGS sequence"/>
</dbReference>
<evidence type="ECO:0000313" key="3">
    <source>
        <dbReference type="EMBL" id="QAS69073.1"/>
    </source>
</evidence>
<organism evidence="2 5">
    <name type="scientific">Oenococcus sicerae</name>
    <dbReference type="NCBI Taxonomy" id="2203724"/>
    <lineage>
        <taxon>Bacteria</taxon>
        <taxon>Bacillati</taxon>
        <taxon>Bacillota</taxon>
        <taxon>Bacilli</taxon>
        <taxon>Lactobacillales</taxon>
        <taxon>Lactobacillaceae</taxon>
        <taxon>Oenococcus</taxon>
    </lineage>
</organism>
<dbReference type="Gene3D" id="3.40.430.10">
    <property type="entry name" value="Dihydrofolate Reductase, subunit A"/>
    <property type="match status" value="1"/>
</dbReference>
<reference evidence="3" key="3">
    <citation type="submission" date="2020-01" db="EMBL/GenBank/DDBJ databases">
        <authorList>
            <person name="Cousin F.J."/>
            <person name="Le Guellec R."/>
            <person name="Cretenet M."/>
        </authorList>
    </citation>
    <scope>NUCLEOTIDE SEQUENCE</scope>
    <source>
        <strain evidence="3">UCMA 15228</strain>
    </source>
</reference>